<proteinExistence type="predicted"/>
<dbReference type="Pfam" id="PF00078">
    <property type="entry name" value="RVT_1"/>
    <property type="match status" value="1"/>
</dbReference>
<organism evidence="2 3">
    <name type="scientific">Tanacetum coccineum</name>
    <dbReference type="NCBI Taxonomy" id="301880"/>
    <lineage>
        <taxon>Eukaryota</taxon>
        <taxon>Viridiplantae</taxon>
        <taxon>Streptophyta</taxon>
        <taxon>Embryophyta</taxon>
        <taxon>Tracheophyta</taxon>
        <taxon>Spermatophyta</taxon>
        <taxon>Magnoliopsida</taxon>
        <taxon>eudicotyledons</taxon>
        <taxon>Gunneridae</taxon>
        <taxon>Pentapetalae</taxon>
        <taxon>asterids</taxon>
        <taxon>campanulids</taxon>
        <taxon>Asterales</taxon>
        <taxon>Asteraceae</taxon>
        <taxon>Asteroideae</taxon>
        <taxon>Anthemideae</taxon>
        <taxon>Anthemidinae</taxon>
        <taxon>Tanacetum</taxon>
    </lineage>
</organism>
<reference evidence="2" key="1">
    <citation type="journal article" date="2022" name="Int. J. Mol. Sci.">
        <title>Draft Genome of Tanacetum Coccineum: Genomic Comparison of Closely Related Tanacetum-Family Plants.</title>
        <authorList>
            <person name="Yamashiro T."/>
            <person name="Shiraishi A."/>
            <person name="Nakayama K."/>
            <person name="Satake H."/>
        </authorList>
    </citation>
    <scope>NUCLEOTIDE SEQUENCE</scope>
</reference>
<dbReference type="SUPFAM" id="SSF56219">
    <property type="entry name" value="DNase I-like"/>
    <property type="match status" value="1"/>
</dbReference>
<dbReference type="Gene3D" id="3.60.10.10">
    <property type="entry name" value="Endonuclease/exonuclease/phosphatase"/>
    <property type="match status" value="1"/>
</dbReference>
<dbReference type="EMBL" id="BQNB010014832">
    <property type="protein sequence ID" value="GJT32916.1"/>
    <property type="molecule type" value="Genomic_DNA"/>
</dbReference>
<sequence>MHKVPIVAYYEDGLSLIATQIKRSIMLDAFTSEICVDPWGRHGFARALIEVSMEKELKQEVIMVVPNVDVFGHSSEHCPKRIVETVQATTDVSTDGFTIVTSRKKKGKAKEHGHDQPQKKIWSLDNPELDSTNENSDSEVEEIYVESIKLIQKETSTSSSDGLNVYVCAILESHVYISALSRNIDVIDLMVISQANQAMHVKLVHKASKQMMFVLFIYASNLPTARRTLWSDLGAHKQVVRNLTWVLIGDFNVALNLEDCHSGPSVMSPPMTEFKDCVSKIEVIDINASGMHYTWNQKPKGVVSKLKSLKKPLRKLIYDQDNLHDRVNKLRVELDAVQKALDANPDDLNIREEEDKAKIEWLDVGDSNSAYFHKSVKDRNQRSRVDIIRDNSNNEFLGVNVTEAFVSHYGKFLGCSMDCNNINSDELFPKKVSDMANSNMVRPISDEEIKRAMFDIGNDKSLGPDGYTSVFFKKAWDIVGIEVCDATRDFFTDGQILKEINHTFIALIPKIPTPIKNTDYRPISCCNIIYKCISKIITNRIIEGVKDVVSKNQSAFKLGRNISDNILITQELMHNYHHKKGPPRCAFKVDIQKAYDTVD</sequence>
<feature type="domain" description="Reverse transcriptase" evidence="1">
    <location>
        <begin position="517"/>
        <end position="599"/>
    </location>
</feature>
<dbReference type="InterPro" id="IPR000477">
    <property type="entry name" value="RT_dom"/>
</dbReference>
<dbReference type="Proteomes" id="UP001151760">
    <property type="component" value="Unassembled WGS sequence"/>
</dbReference>
<keyword evidence="3" id="KW-1185">Reference proteome</keyword>
<accession>A0ABQ5D0Q6</accession>
<reference evidence="2" key="2">
    <citation type="submission" date="2022-01" db="EMBL/GenBank/DDBJ databases">
        <authorList>
            <person name="Yamashiro T."/>
            <person name="Shiraishi A."/>
            <person name="Satake H."/>
            <person name="Nakayama K."/>
        </authorList>
    </citation>
    <scope>NUCLEOTIDE SEQUENCE</scope>
</reference>
<evidence type="ECO:0000313" key="2">
    <source>
        <dbReference type="EMBL" id="GJT32916.1"/>
    </source>
</evidence>
<gene>
    <name evidence="2" type="ORF">Tco_0923335</name>
</gene>
<name>A0ABQ5D0Q6_9ASTR</name>
<dbReference type="InterPro" id="IPR043502">
    <property type="entry name" value="DNA/RNA_pol_sf"/>
</dbReference>
<dbReference type="SUPFAM" id="SSF56672">
    <property type="entry name" value="DNA/RNA polymerases"/>
    <property type="match status" value="1"/>
</dbReference>
<comment type="caution">
    <text evidence="2">The sequence shown here is derived from an EMBL/GenBank/DDBJ whole genome shotgun (WGS) entry which is preliminary data.</text>
</comment>
<evidence type="ECO:0000313" key="3">
    <source>
        <dbReference type="Proteomes" id="UP001151760"/>
    </source>
</evidence>
<evidence type="ECO:0000259" key="1">
    <source>
        <dbReference type="Pfam" id="PF00078"/>
    </source>
</evidence>
<protein>
    <submittedName>
        <fullName evidence="2">Aspartic peptidase</fullName>
    </submittedName>
</protein>
<dbReference type="InterPro" id="IPR036691">
    <property type="entry name" value="Endo/exonu/phosph_ase_sf"/>
</dbReference>
<dbReference type="InterPro" id="IPR052343">
    <property type="entry name" value="Retrotransposon-Effector_Assoc"/>
</dbReference>
<dbReference type="PANTHER" id="PTHR46890:SF48">
    <property type="entry name" value="RNA-DIRECTED DNA POLYMERASE"/>
    <property type="match status" value="1"/>
</dbReference>
<dbReference type="PANTHER" id="PTHR46890">
    <property type="entry name" value="NON-LTR RETROLELEMENT REVERSE TRANSCRIPTASE-LIKE PROTEIN-RELATED"/>
    <property type="match status" value="1"/>
</dbReference>